<dbReference type="Proteomes" id="UP000234238">
    <property type="component" value="Chromosome"/>
</dbReference>
<dbReference type="AlphaFoldDB" id="A0AAN1M7Y3"/>
<accession>A0AAN1M7Y3</accession>
<reference evidence="1 2" key="1">
    <citation type="submission" date="2017-10" db="EMBL/GenBank/DDBJ databases">
        <title>mcr-1 positive E.coli isolates in China.</title>
        <authorList>
            <person name="Li B."/>
            <person name="Wang X."/>
        </authorList>
    </citation>
    <scope>NUCLEOTIDE SEQUENCE [LARGE SCALE GENOMIC DNA]</scope>
    <source>
        <strain evidence="1 2">14EC029</strain>
    </source>
</reference>
<proteinExistence type="predicted"/>
<sequence>MLYHKQQQLNKVLCREGLTKLFGKKVYFLALKYIVCIFVEKIKKNSEKKNMEFTETGPSVVGISWSALHYKILNNYISEKDIYSVNSPLSRSDINIIANTVSLLEIIKKAFEYRKETNFAFALIITIEKEFFRVLINKKFVKEVCIAGHYDRYVCSISECVRGSNITLSVYQHGAVAALQGLPEFYADKIYLQYSISRDIFEKFYICHEYILCGPPDVKRIKEGVKLPRNEFSVLFIGQDKSPELNVEILSVLISSLMKCGVKYQVYHLKHPRDDYVYRIKGNYKEITKTPINPNVVFSRYSSLAYVYHMLEYNVFFINVDDVVTDFMNDLTVNKVSLSQLMKVEYLKKYVQE</sequence>
<evidence type="ECO:0000313" key="2">
    <source>
        <dbReference type="Proteomes" id="UP000234238"/>
    </source>
</evidence>
<dbReference type="EMBL" id="CP024141">
    <property type="protein sequence ID" value="AUK00654.1"/>
    <property type="molecule type" value="Genomic_DNA"/>
</dbReference>
<gene>
    <name evidence="1" type="ORF">CR538_09540</name>
</gene>
<evidence type="ECO:0000313" key="1">
    <source>
        <dbReference type="EMBL" id="AUK00654.1"/>
    </source>
</evidence>
<name>A0AAN1M7Y3_ECOLX</name>
<organism evidence="1 2">
    <name type="scientific">Escherichia coli</name>
    <dbReference type="NCBI Taxonomy" id="562"/>
    <lineage>
        <taxon>Bacteria</taxon>
        <taxon>Pseudomonadati</taxon>
        <taxon>Pseudomonadota</taxon>
        <taxon>Gammaproteobacteria</taxon>
        <taxon>Enterobacterales</taxon>
        <taxon>Enterobacteriaceae</taxon>
        <taxon>Escherichia</taxon>
    </lineage>
</organism>
<dbReference type="RefSeq" id="WP_101968759.1">
    <property type="nucleotide sequence ID" value="NZ_CP024141.1"/>
</dbReference>
<protein>
    <submittedName>
        <fullName evidence="1">Uncharacterized protein</fullName>
    </submittedName>
</protein>